<dbReference type="InterPro" id="IPR050863">
    <property type="entry name" value="CenT-Element_Derived"/>
</dbReference>
<evidence type="ECO:0000259" key="2">
    <source>
        <dbReference type="Pfam" id="PF05225"/>
    </source>
</evidence>
<dbReference type="InterPro" id="IPR007889">
    <property type="entry name" value="HTH_Psq"/>
</dbReference>
<name>A0ABQ9IYL3_9CUCU</name>
<dbReference type="InterPro" id="IPR009057">
    <property type="entry name" value="Homeodomain-like_sf"/>
</dbReference>
<feature type="domain" description="HTH psq-type" evidence="2">
    <location>
        <begin position="29"/>
        <end position="63"/>
    </location>
</feature>
<dbReference type="PANTHER" id="PTHR19303:SF74">
    <property type="entry name" value="POGO TRANSPOSABLE ELEMENT WITH KRAB DOMAIN"/>
    <property type="match status" value="1"/>
</dbReference>
<dbReference type="PANTHER" id="PTHR19303">
    <property type="entry name" value="TRANSPOSON"/>
    <property type="match status" value="1"/>
</dbReference>
<dbReference type="Proteomes" id="UP001162164">
    <property type="component" value="Unassembled WGS sequence"/>
</dbReference>
<keyword evidence="4" id="KW-1185">Reference proteome</keyword>
<reference evidence="3" key="1">
    <citation type="journal article" date="2023" name="Insect Mol. Biol.">
        <title>Genome sequencing provides insights into the evolution of gene families encoding plant cell wall-degrading enzymes in longhorned beetles.</title>
        <authorList>
            <person name="Shin N.R."/>
            <person name="Okamura Y."/>
            <person name="Kirsch R."/>
            <person name="Pauchet Y."/>
        </authorList>
    </citation>
    <scope>NUCLEOTIDE SEQUENCE</scope>
    <source>
        <strain evidence="3">MMC_N1</strain>
    </source>
</reference>
<protein>
    <recommendedName>
        <fullName evidence="2">HTH psq-type domain-containing protein</fullName>
    </recommendedName>
</protein>
<evidence type="ECO:0000256" key="1">
    <source>
        <dbReference type="ARBA" id="ARBA00004123"/>
    </source>
</evidence>
<evidence type="ECO:0000313" key="3">
    <source>
        <dbReference type="EMBL" id="KAJ8969215.1"/>
    </source>
</evidence>
<organism evidence="3 4">
    <name type="scientific">Molorchus minor</name>
    <dbReference type="NCBI Taxonomy" id="1323400"/>
    <lineage>
        <taxon>Eukaryota</taxon>
        <taxon>Metazoa</taxon>
        <taxon>Ecdysozoa</taxon>
        <taxon>Arthropoda</taxon>
        <taxon>Hexapoda</taxon>
        <taxon>Insecta</taxon>
        <taxon>Pterygota</taxon>
        <taxon>Neoptera</taxon>
        <taxon>Endopterygota</taxon>
        <taxon>Coleoptera</taxon>
        <taxon>Polyphaga</taxon>
        <taxon>Cucujiformia</taxon>
        <taxon>Chrysomeloidea</taxon>
        <taxon>Cerambycidae</taxon>
        <taxon>Lamiinae</taxon>
        <taxon>Monochamini</taxon>
        <taxon>Molorchus</taxon>
    </lineage>
</organism>
<dbReference type="Gene3D" id="1.10.10.60">
    <property type="entry name" value="Homeodomain-like"/>
    <property type="match status" value="1"/>
</dbReference>
<gene>
    <name evidence="3" type="ORF">NQ317_015265</name>
</gene>
<evidence type="ECO:0000313" key="4">
    <source>
        <dbReference type="Proteomes" id="UP001162164"/>
    </source>
</evidence>
<comment type="subcellular location">
    <subcellularLocation>
        <location evidence="1">Nucleus</location>
    </subcellularLocation>
</comment>
<sequence>MMVRKQGQDRCGIVRNYQRKTIRKSWSIEQLNNTITAIRSGTKIRKAAKNFDIPESTLRDYLKPRGDGGRVPIEPAPEAYGLGRKPLFTKQQEQELADHVMKLANLFYGVTPRELRRIAFDFAKANHLTHTFNKEIQLAGKDWLRCFLKRNPQLSLRQPEGTSINRISSCNAESVGIFFKNLENVLTKQAYKGDRIFNVDESGITTVQKKSEKVYAKKGQKQVGVAISAERGQTITIIICAVSAAGSYVPPMFCRENYIVLLTIPPHTSNHLQPLDLTFFGPLKKALFAVYDSHMLSTAHEKITVYDVARLFNQPYIKVATMDRGISGFRAAGIFPYNPSKFTAEDLEPAEEFRELVLHVESEEGEMSLNFASPQTRIP</sequence>
<accession>A0ABQ9IYL3</accession>
<proteinExistence type="predicted"/>
<dbReference type="EMBL" id="JAPWTJ010001844">
    <property type="protein sequence ID" value="KAJ8969215.1"/>
    <property type="molecule type" value="Genomic_DNA"/>
</dbReference>
<dbReference type="Pfam" id="PF05225">
    <property type="entry name" value="HTH_psq"/>
    <property type="match status" value="1"/>
</dbReference>
<comment type="caution">
    <text evidence="3">The sequence shown here is derived from an EMBL/GenBank/DDBJ whole genome shotgun (WGS) entry which is preliminary data.</text>
</comment>
<dbReference type="SUPFAM" id="SSF46689">
    <property type="entry name" value="Homeodomain-like"/>
    <property type="match status" value="1"/>
</dbReference>